<comment type="subcellular location">
    <subcellularLocation>
        <location evidence="1">Nucleus</location>
    </subcellularLocation>
</comment>
<evidence type="ECO:0000256" key="1">
    <source>
        <dbReference type="ARBA" id="ARBA00004123"/>
    </source>
</evidence>
<dbReference type="InterPro" id="IPR001723">
    <property type="entry name" value="Nuclear_hrmn_rcpt"/>
</dbReference>
<dbReference type="GO" id="GO:0005634">
    <property type="term" value="C:nucleus"/>
    <property type="evidence" value="ECO:0007669"/>
    <property type="project" value="UniProtKB-SubCell"/>
</dbReference>
<feature type="domain" description="NR LBD" evidence="5">
    <location>
        <begin position="20"/>
        <end position="118"/>
    </location>
</feature>
<dbReference type="InterPro" id="IPR000536">
    <property type="entry name" value="Nucl_hrmn_rcpt_lig-bd"/>
</dbReference>
<gene>
    <name evidence="6" type="ORF">PV327_006244</name>
</gene>
<dbReference type="InterPro" id="IPR035500">
    <property type="entry name" value="NHR-like_dom_sf"/>
</dbReference>
<reference evidence="6" key="2">
    <citation type="submission" date="2023-03" db="EMBL/GenBank/DDBJ databases">
        <authorList>
            <person name="Inwood S.N."/>
            <person name="Skelly J.G."/>
            <person name="Guhlin J."/>
            <person name="Harrop T.W.R."/>
            <person name="Goldson S.G."/>
            <person name="Dearden P.K."/>
        </authorList>
    </citation>
    <scope>NUCLEOTIDE SEQUENCE</scope>
    <source>
        <strain evidence="6">Lincoln</strain>
        <tissue evidence="6">Whole body</tissue>
    </source>
</reference>
<accession>A0AA39F3Y6</accession>
<evidence type="ECO:0000313" key="6">
    <source>
        <dbReference type="EMBL" id="KAK0162469.1"/>
    </source>
</evidence>
<reference evidence="6" key="1">
    <citation type="journal article" date="2023" name="bioRxiv">
        <title>Scaffold-level genome assemblies of two parasitoid biocontrol wasps reveal the parthenogenesis mechanism and an associated novel virus.</title>
        <authorList>
            <person name="Inwood S."/>
            <person name="Skelly J."/>
            <person name="Guhlin J."/>
            <person name="Harrop T."/>
            <person name="Goldson S."/>
            <person name="Dearden P."/>
        </authorList>
    </citation>
    <scope>NUCLEOTIDE SEQUENCE</scope>
    <source>
        <strain evidence="6">Lincoln</strain>
        <tissue evidence="6">Whole body</tissue>
    </source>
</reference>
<dbReference type="PROSITE" id="PS51843">
    <property type="entry name" value="NR_LBD"/>
    <property type="match status" value="1"/>
</dbReference>
<dbReference type="GO" id="GO:0004879">
    <property type="term" value="F:nuclear receptor activity"/>
    <property type="evidence" value="ECO:0007669"/>
    <property type="project" value="TreeGrafter"/>
</dbReference>
<dbReference type="SUPFAM" id="SSF48508">
    <property type="entry name" value="Nuclear receptor ligand-binding domain"/>
    <property type="match status" value="1"/>
</dbReference>
<keyword evidence="7" id="KW-1185">Reference proteome</keyword>
<organism evidence="6 7">
    <name type="scientific">Microctonus hyperodae</name>
    <name type="common">Parasitoid wasp</name>
    <dbReference type="NCBI Taxonomy" id="165561"/>
    <lineage>
        <taxon>Eukaryota</taxon>
        <taxon>Metazoa</taxon>
        <taxon>Ecdysozoa</taxon>
        <taxon>Arthropoda</taxon>
        <taxon>Hexapoda</taxon>
        <taxon>Insecta</taxon>
        <taxon>Pterygota</taxon>
        <taxon>Neoptera</taxon>
        <taxon>Endopterygota</taxon>
        <taxon>Hymenoptera</taxon>
        <taxon>Apocrita</taxon>
        <taxon>Ichneumonoidea</taxon>
        <taxon>Braconidae</taxon>
        <taxon>Euphorinae</taxon>
        <taxon>Microctonus</taxon>
    </lineage>
</organism>
<evidence type="ECO:0000256" key="2">
    <source>
        <dbReference type="ARBA" id="ARBA00023015"/>
    </source>
</evidence>
<keyword evidence="2" id="KW-0805">Transcription regulation</keyword>
<dbReference type="AlphaFoldDB" id="A0AA39F3Y6"/>
<evidence type="ECO:0000313" key="7">
    <source>
        <dbReference type="Proteomes" id="UP001168972"/>
    </source>
</evidence>
<dbReference type="PRINTS" id="PR00398">
    <property type="entry name" value="STRDHORMONER"/>
</dbReference>
<sequence length="118" mass="13686">MVQKFASSSSGCLYTYPAQISELLSKTIADAHARTCLASTEQIQESFRKPHDLTRLIYYKNMAHEQLWLECAQKLTTVIQQIIEFAKMVPGFMRLSQDDQIVLLKAGEKRQLFIYYIY</sequence>
<dbReference type="GO" id="GO:0000978">
    <property type="term" value="F:RNA polymerase II cis-regulatory region sequence-specific DNA binding"/>
    <property type="evidence" value="ECO:0007669"/>
    <property type="project" value="TreeGrafter"/>
</dbReference>
<keyword evidence="3" id="KW-0804">Transcription</keyword>
<dbReference type="EMBL" id="JAQQBR010001833">
    <property type="protein sequence ID" value="KAK0162469.1"/>
    <property type="molecule type" value="Genomic_DNA"/>
</dbReference>
<dbReference type="PANTHER" id="PTHR45805">
    <property type="entry name" value="NUCLEAR HORMONE RECEPTOR HR3-RELATED"/>
    <property type="match status" value="1"/>
</dbReference>
<keyword evidence="4" id="KW-0675">Receptor</keyword>
<evidence type="ECO:0000256" key="4">
    <source>
        <dbReference type="ARBA" id="ARBA00023170"/>
    </source>
</evidence>
<evidence type="ECO:0000256" key="3">
    <source>
        <dbReference type="ARBA" id="ARBA00023163"/>
    </source>
</evidence>
<comment type="caution">
    <text evidence="6">The sequence shown here is derived from an EMBL/GenBank/DDBJ whole genome shotgun (WGS) entry which is preliminary data.</text>
</comment>
<protein>
    <recommendedName>
        <fullName evidence="5">NR LBD domain-containing protein</fullName>
    </recommendedName>
</protein>
<proteinExistence type="predicted"/>
<name>A0AA39F3Y6_MICHY</name>
<dbReference type="Proteomes" id="UP001168972">
    <property type="component" value="Unassembled WGS sequence"/>
</dbReference>
<dbReference type="Gene3D" id="1.10.565.10">
    <property type="entry name" value="Retinoid X Receptor"/>
    <property type="match status" value="1"/>
</dbReference>
<evidence type="ECO:0000259" key="5">
    <source>
        <dbReference type="PROSITE" id="PS51843"/>
    </source>
</evidence>
<dbReference type="PANTHER" id="PTHR45805:SF2">
    <property type="entry name" value="NUCLEAR HORMONE RECEPTOR HR3-RELATED"/>
    <property type="match status" value="1"/>
</dbReference>